<reference evidence="1 2" key="1">
    <citation type="journal article" date="2015" name="Genome Announc.">
        <title>Draft Genome Sequence of Cyanobacterium Hassallia byssoidea Strain VB512170, Isolated from Monuments in India.</title>
        <authorList>
            <person name="Singh D."/>
            <person name="Chandrababunaidu M.M."/>
            <person name="Panda A."/>
            <person name="Sen D."/>
            <person name="Bhattacharyya S."/>
            <person name="Adhikary S.P."/>
            <person name="Tripathy S."/>
        </authorList>
    </citation>
    <scope>NUCLEOTIDE SEQUENCE [LARGE SCALE GENOMIC DNA]</scope>
    <source>
        <strain evidence="1 2">VB512170</strain>
    </source>
</reference>
<evidence type="ECO:0000313" key="2">
    <source>
        <dbReference type="Proteomes" id="UP000031549"/>
    </source>
</evidence>
<comment type="caution">
    <text evidence="1">The sequence shown here is derived from an EMBL/GenBank/DDBJ whole genome shotgun (WGS) entry which is preliminary data.</text>
</comment>
<sequence length="1003" mass="115515">MNSIQPGSDDLIYVDYSDLLAKILHCLRGKKVFKISDDNNRLRINIDSIAAQVANQQIENPLSVSATSAKAATVNFSPGFRENFPSQIQQIRDCLKQILESALGDSTLIEQFVGNLVTDLQNFKGDKPSLDFTYPFLPHQGLQKQRLTFKSENAANKELLKVHKLTITVQNTRDFNRQLQQGLEHYINEQFSSASAGEKEDIEYILEDLETETNSDFYRLRDIVNQETLGKLKKQAQINYLEFLHENINISASAAYAEGAIYLQDLIRRLKLIEEYINDTTKADGDYLVNYAGTSVNYRDLFSRGEAFEILPIIPKIEGYLGETKDENRGEIQFIFGLKLKFDGKVQAYGGKNVFEYHLNLLNPDSKEHQAGIADAKKETFARKVLKIAFLYYFLFASRNNPEKDDYNPNAELEYDPIAGFEKNVIQILKGSDEAAKQQLFRNIYKYFQKFKVQRKINHLKGLLRNTIKRKTSFPMREYPLHISVKKSILEDNKSNIFNNNTFFKPVLRGNPKEVLKYISIGEAKAQTNSLCTLPAKITISDIHFFATDDRETFAMEYDLTGIRALPILFAPLKDKKCQEIYNQHFIQRKLILFPYSLESNKLESHQAFVYRFTFCLLAYISLRVLLEKQKMLFIPIFRLHLNNKQDDAPIEKFIVSLSCVLSHLLNEKHRSNAQGIDIRDLQSKGRFKVPNVLSSLYSVLPKKFTFANASDSPQLDKLAIVIISSRESDRKWVSSQKISNLMGEIMGVRRQDNAVRVQLLKTFSDNYDNQQMFTYPSVVIEEVAKLYKMGFKHFLYIAKAPYSSTLHMTQTEDDDGLFFMSRDVIKALKAEHKDIKIYPMFFDKYYAVKLPEKLDSSSLYIQDTIELTNLVNDPSKQSVVFFNLFNGIQVPGEQKNYNGVIYYATLLNIYQGILDDEDIRKGLIFNGSLKNDILQYLTLFHFSRYQKAKDIHLKLDPYENLIGEESVGKLSLFNHMRGKSEFNSLAFLTQVNKVLNAEERKG</sequence>
<keyword evidence="2" id="KW-1185">Reference proteome</keyword>
<name>A0A846H6E4_9CYAN</name>
<accession>A0A846H6E4</accession>
<dbReference type="RefSeq" id="WP_039754689.1">
    <property type="nucleotide sequence ID" value="NZ_JTCM02000011.1"/>
</dbReference>
<evidence type="ECO:0000313" key="1">
    <source>
        <dbReference type="EMBL" id="NEU72538.1"/>
    </source>
</evidence>
<organism evidence="1 2">
    <name type="scientific">Hassallia byssoidea VB512170</name>
    <dbReference type="NCBI Taxonomy" id="1304833"/>
    <lineage>
        <taxon>Bacteria</taxon>
        <taxon>Bacillati</taxon>
        <taxon>Cyanobacteriota</taxon>
        <taxon>Cyanophyceae</taxon>
        <taxon>Nostocales</taxon>
        <taxon>Tolypothrichaceae</taxon>
        <taxon>Hassallia</taxon>
    </lineage>
</organism>
<dbReference type="Proteomes" id="UP000031549">
    <property type="component" value="Unassembled WGS sequence"/>
</dbReference>
<protein>
    <submittedName>
        <fullName evidence="1">Uncharacterized protein</fullName>
    </submittedName>
</protein>
<dbReference type="EMBL" id="JTCM02000011">
    <property type="protein sequence ID" value="NEU72538.1"/>
    <property type="molecule type" value="Genomic_DNA"/>
</dbReference>
<dbReference type="AlphaFoldDB" id="A0A846H6E4"/>
<proteinExistence type="predicted"/>
<gene>
    <name evidence="1" type="ORF">PI95_008120</name>
</gene>